<keyword evidence="5" id="KW-0931">ER-Golgi transport</keyword>
<keyword evidence="16" id="KW-1185">Reference proteome</keyword>
<feature type="transmembrane region" description="Helical" evidence="14">
    <location>
        <begin position="208"/>
        <end position="225"/>
    </location>
</feature>
<evidence type="ECO:0000313" key="15">
    <source>
        <dbReference type="EMBL" id="ODV77409.1"/>
    </source>
</evidence>
<proteinExistence type="inferred from homology"/>
<dbReference type="InterPro" id="IPR027027">
    <property type="entry name" value="GOSR2/Membrin/Bos1"/>
</dbReference>
<keyword evidence="4 14" id="KW-0812">Transmembrane</keyword>
<dbReference type="RefSeq" id="XP_020062531.1">
    <property type="nucleotide sequence ID" value="XM_020210588.1"/>
</dbReference>
<evidence type="ECO:0000256" key="3">
    <source>
        <dbReference type="ARBA" id="ARBA00022448"/>
    </source>
</evidence>
<evidence type="ECO:0000256" key="5">
    <source>
        <dbReference type="ARBA" id="ARBA00022892"/>
    </source>
</evidence>
<dbReference type="GO" id="GO:0012507">
    <property type="term" value="C:ER to Golgi transport vesicle membrane"/>
    <property type="evidence" value="ECO:0007669"/>
    <property type="project" value="TreeGrafter"/>
</dbReference>
<protein>
    <recommendedName>
        <fullName evidence="11 12">Protein transport protein BOS1</fullName>
    </recommendedName>
</protein>
<keyword evidence="7 14" id="KW-1133">Transmembrane helix</keyword>
<evidence type="ECO:0000256" key="4">
    <source>
        <dbReference type="ARBA" id="ARBA00022692"/>
    </source>
</evidence>
<comment type="subcellular location">
    <subcellularLocation>
        <location evidence="1">Endoplasmic reticulum membrane</location>
        <topology evidence="1">Single-pass type IV membrane protein</topology>
    </subcellularLocation>
    <subcellularLocation>
        <location evidence="2">Golgi apparatus membrane</location>
        <topology evidence="2">Single-pass type IV membrane protein</topology>
    </subcellularLocation>
</comment>
<dbReference type="GO" id="GO:0006906">
    <property type="term" value="P:vesicle fusion"/>
    <property type="evidence" value="ECO:0007669"/>
    <property type="project" value="TreeGrafter"/>
</dbReference>
<evidence type="ECO:0000256" key="8">
    <source>
        <dbReference type="ARBA" id="ARBA00023034"/>
    </source>
</evidence>
<keyword evidence="6 12" id="KW-0653">Protein transport</keyword>
<dbReference type="GO" id="GO:0031201">
    <property type="term" value="C:SNARE complex"/>
    <property type="evidence" value="ECO:0007669"/>
    <property type="project" value="TreeGrafter"/>
</dbReference>
<dbReference type="GO" id="GO:0005484">
    <property type="term" value="F:SNAP receptor activity"/>
    <property type="evidence" value="ECO:0007669"/>
    <property type="project" value="InterPro"/>
</dbReference>
<dbReference type="PANTHER" id="PTHR21230:SF1">
    <property type="entry name" value="GOLGI SNAP RECEPTOR COMPLEX MEMBER 2"/>
    <property type="match status" value="1"/>
</dbReference>
<evidence type="ECO:0000256" key="6">
    <source>
        <dbReference type="ARBA" id="ARBA00022927"/>
    </source>
</evidence>
<feature type="region of interest" description="Disordered" evidence="13">
    <location>
        <begin position="101"/>
        <end position="135"/>
    </location>
</feature>
<dbReference type="GO" id="GO:0015031">
    <property type="term" value="P:protein transport"/>
    <property type="evidence" value="ECO:0007669"/>
    <property type="project" value="UniProtKB-KW"/>
</dbReference>
<dbReference type="GeneID" id="30984724"/>
<dbReference type="Pfam" id="PF12352">
    <property type="entry name" value="V-SNARE_C"/>
    <property type="match status" value="1"/>
</dbReference>
<evidence type="ECO:0000256" key="9">
    <source>
        <dbReference type="ARBA" id="ARBA00023136"/>
    </source>
</evidence>
<comment type="similarity">
    <text evidence="10 12">Belongs to the BOS1 family.</text>
</comment>
<sequence>MNSLFNHGIKQTQLIGKDLSAFEKNVSTSPLSLQGSITTSLTAFRKTIKEYGDLVQQNAKEESGAKHESRLAKFKEDLQAFTSKFDTLKEQREAMLLESNKQELLGRRTHQATSSENPYSAADSQQQAQAQQQMSYQEGLYNERNALSRGSQQLDHILEMGQQAFDDIVDQNETLRKLQMKFEESLVTLGVSQGTIRSVERRARQDKWLFWGCVVIMLVIFWYITKIFR</sequence>
<organism evidence="15 16">
    <name type="scientific">Suhomyces tanzawaensis NRRL Y-17324</name>
    <dbReference type="NCBI Taxonomy" id="984487"/>
    <lineage>
        <taxon>Eukaryota</taxon>
        <taxon>Fungi</taxon>
        <taxon>Dikarya</taxon>
        <taxon>Ascomycota</taxon>
        <taxon>Saccharomycotina</taxon>
        <taxon>Pichiomycetes</taxon>
        <taxon>Debaryomycetaceae</taxon>
        <taxon>Suhomyces</taxon>
    </lineage>
</organism>
<evidence type="ECO:0000256" key="2">
    <source>
        <dbReference type="ARBA" id="ARBA00004409"/>
    </source>
</evidence>
<dbReference type="Proteomes" id="UP000094285">
    <property type="component" value="Unassembled WGS sequence"/>
</dbReference>
<evidence type="ECO:0000256" key="7">
    <source>
        <dbReference type="ARBA" id="ARBA00022989"/>
    </source>
</evidence>
<evidence type="ECO:0000256" key="10">
    <source>
        <dbReference type="ARBA" id="ARBA00037983"/>
    </source>
</evidence>
<dbReference type="STRING" id="984487.A0A1E4SD16"/>
<evidence type="ECO:0000256" key="12">
    <source>
        <dbReference type="PIRNR" id="PIRNR028865"/>
    </source>
</evidence>
<dbReference type="OrthoDB" id="158360at2759"/>
<evidence type="ECO:0000313" key="16">
    <source>
        <dbReference type="Proteomes" id="UP000094285"/>
    </source>
</evidence>
<comment type="function">
    <text evidence="12">SNARE required for protein transport between the ER and the Golgi complex.</text>
</comment>
<keyword evidence="9 12" id="KW-0472">Membrane</keyword>
<evidence type="ECO:0000256" key="14">
    <source>
        <dbReference type="SAM" id="Phobius"/>
    </source>
</evidence>
<name>A0A1E4SD16_9ASCO</name>
<dbReference type="GO" id="GO:0000149">
    <property type="term" value="F:SNARE binding"/>
    <property type="evidence" value="ECO:0007669"/>
    <property type="project" value="TreeGrafter"/>
</dbReference>
<reference evidence="16" key="1">
    <citation type="submission" date="2016-05" db="EMBL/GenBank/DDBJ databases">
        <title>Comparative genomics of biotechnologically important yeasts.</title>
        <authorList>
            <consortium name="DOE Joint Genome Institute"/>
            <person name="Riley R."/>
            <person name="Haridas S."/>
            <person name="Wolfe K.H."/>
            <person name="Lopes M.R."/>
            <person name="Hittinger C.T."/>
            <person name="Goker M."/>
            <person name="Salamov A."/>
            <person name="Wisecaver J."/>
            <person name="Long T.M."/>
            <person name="Aerts A.L."/>
            <person name="Barry K."/>
            <person name="Choi C."/>
            <person name="Clum A."/>
            <person name="Coughlan A.Y."/>
            <person name="Deshpande S."/>
            <person name="Douglass A.P."/>
            <person name="Hanson S.J."/>
            <person name="Klenk H.-P."/>
            <person name="Labutti K."/>
            <person name="Lapidus A."/>
            <person name="Lindquist E."/>
            <person name="Lipzen A."/>
            <person name="Meier-Kolthoff J.P."/>
            <person name="Ohm R.A."/>
            <person name="Otillar R.P."/>
            <person name="Pangilinan J."/>
            <person name="Peng Y."/>
            <person name="Rokas A."/>
            <person name="Rosa C.A."/>
            <person name="Scheuner C."/>
            <person name="Sibirny A.A."/>
            <person name="Slot J.C."/>
            <person name="Stielow J.B."/>
            <person name="Sun H."/>
            <person name="Kurtzman C.P."/>
            <person name="Blackwell M."/>
            <person name="Grigoriev I.V."/>
            <person name="Jeffries T.W."/>
        </authorList>
    </citation>
    <scope>NUCLEOTIDE SEQUENCE [LARGE SCALE GENOMIC DNA]</scope>
    <source>
        <strain evidence="16">NRRL Y-17324</strain>
    </source>
</reference>
<dbReference type="GO" id="GO:0000139">
    <property type="term" value="C:Golgi membrane"/>
    <property type="evidence" value="ECO:0007669"/>
    <property type="project" value="UniProtKB-SubCell"/>
</dbReference>
<dbReference type="PANTHER" id="PTHR21230">
    <property type="entry name" value="VESICLE TRANSPORT V-SNARE PROTEIN VTI1-RELATED"/>
    <property type="match status" value="1"/>
</dbReference>
<dbReference type="GO" id="GO:0031902">
    <property type="term" value="C:late endosome membrane"/>
    <property type="evidence" value="ECO:0007669"/>
    <property type="project" value="TreeGrafter"/>
</dbReference>
<dbReference type="AlphaFoldDB" id="A0A1E4SD16"/>
<feature type="compositionally biased region" description="Low complexity" evidence="13">
    <location>
        <begin position="120"/>
        <end position="135"/>
    </location>
</feature>
<keyword evidence="8" id="KW-0333">Golgi apparatus</keyword>
<gene>
    <name evidence="15" type="ORF">CANTADRAFT_56402</name>
</gene>
<evidence type="ECO:0000256" key="13">
    <source>
        <dbReference type="SAM" id="MobiDB-lite"/>
    </source>
</evidence>
<dbReference type="PIRSF" id="PIRSF028865">
    <property type="entry name" value="Membrin-2"/>
    <property type="match status" value="1"/>
</dbReference>
<dbReference type="GO" id="GO:0006888">
    <property type="term" value="P:endoplasmic reticulum to Golgi vesicle-mediated transport"/>
    <property type="evidence" value="ECO:0007669"/>
    <property type="project" value="TreeGrafter"/>
</dbReference>
<dbReference type="EMBL" id="KV453915">
    <property type="protein sequence ID" value="ODV77409.1"/>
    <property type="molecule type" value="Genomic_DNA"/>
</dbReference>
<dbReference type="GO" id="GO:0005789">
    <property type="term" value="C:endoplasmic reticulum membrane"/>
    <property type="evidence" value="ECO:0007669"/>
    <property type="project" value="UniProtKB-SubCell"/>
</dbReference>
<accession>A0A1E4SD16</accession>
<keyword evidence="3 12" id="KW-0813">Transport</keyword>
<evidence type="ECO:0000256" key="1">
    <source>
        <dbReference type="ARBA" id="ARBA00004163"/>
    </source>
</evidence>
<evidence type="ECO:0000256" key="11">
    <source>
        <dbReference type="ARBA" id="ARBA00040957"/>
    </source>
</evidence>